<protein>
    <submittedName>
        <fullName evidence="1">Uncharacterized protein</fullName>
    </submittedName>
</protein>
<keyword evidence="2" id="KW-1185">Reference proteome</keyword>
<dbReference type="Proteomes" id="UP000663828">
    <property type="component" value="Unassembled WGS sequence"/>
</dbReference>
<sequence>MDDFQEKNPNRSLEFIPLHYATDYLRKPDEPDLELEFDLNSRTDESVFRKAEALDKISQYLYRYLYGKTSQADKTNHDE</sequence>
<name>A0A816HE42_ADIRI</name>
<accession>A0A816HE42</accession>
<organism evidence="1 2">
    <name type="scientific">Adineta ricciae</name>
    <name type="common">Rotifer</name>
    <dbReference type="NCBI Taxonomy" id="249248"/>
    <lineage>
        <taxon>Eukaryota</taxon>
        <taxon>Metazoa</taxon>
        <taxon>Spiralia</taxon>
        <taxon>Gnathifera</taxon>
        <taxon>Rotifera</taxon>
        <taxon>Eurotatoria</taxon>
        <taxon>Bdelloidea</taxon>
        <taxon>Adinetida</taxon>
        <taxon>Adinetidae</taxon>
        <taxon>Adineta</taxon>
    </lineage>
</organism>
<dbReference type="EMBL" id="CAJNOR010017004">
    <property type="protein sequence ID" value="CAF1686527.1"/>
    <property type="molecule type" value="Genomic_DNA"/>
</dbReference>
<proteinExistence type="predicted"/>
<dbReference type="AlphaFoldDB" id="A0A816HE42"/>
<gene>
    <name evidence="1" type="ORF">XAT740_LOCUS62063</name>
</gene>
<evidence type="ECO:0000313" key="1">
    <source>
        <dbReference type="EMBL" id="CAF1686527.1"/>
    </source>
</evidence>
<reference evidence="1" key="1">
    <citation type="submission" date="2021-02" db="EMBL/GenBank/DDBJ databases">
        <authorList>
            <person name="Nowell W R."/>
        </authorList>
    </citation>
    <scope>NUCLEOTIDE SEQUENCE</scope>
</reference>
<comment type="caution">
    <text evidence="1">The sequence shown here is derived from an EMBL/GenBank/DDBJ whole genome shotgun (WGS) entry which is preliminary data.</text>
</comment>
<evidence type="ECO:0000313" key="2">
    <source>
        <dbReference type="Proteomes" id="UP000663828"/>
    </source>
</evidence>